<protein>
    <submittedName>
        <fullName evidence="6">Adenine specific DNA methyltransferase</fullName>
    </submittedName>
</protein>
<dbReference type="SUPFAM" id="SSF53335">
    <property type="entry name" value="S-adenosyl-L-methionine-dependent methyltransferases"/>
    <property type="match status" value="1"/>
</dbReference>
<evidence type="ECO:0000313" key="6">
    <source>
        <dbReference type="EMBL" id="DAF90194.1"/>
    </source>
</evidence>
<dbReference type="Gene3D" id="3.40.50.150">
    <property type="entry name" value="Vaccinia Virus protein VP39"/>
    <property type="match status" value="1"/>
</dbReference>
<dbReference type="GO" id="GO:0003677">
    <property type="term" value="F:DNA binding"/>
    <property type="evidence" value="ECO:0007669"/>
    <property type="project" value="InterPro"/>
</dbReference>
<evidence type="ECO:0000259" key="5">
    <source>
        <dbReference type="SMART" id="SM00470"/>
    </source>
</evidence>
<feature type="region of interest" description="Disordered" evidence="4">
    <location>
        <begin position="527"/>
        <end position="548"/>
    </location>
</feature>
<dbReference type="PRINTS" id="PR00506">
    <property type="entry name" value="D21N6MTFRASE"/>
</dbReference>
<evidence type="ECO:0000256" key="2">
    <source>
        <dbReference type="ARBA" id="ARBA00022679"/>
    </source>
</evidence>
<dbReference type="InterPro" id="IPR002941">
    <property type="entry name" value="DNA_methylase_N4/N6"/>
</dbReference>
<organism evidence="6">
    <name type="scientific">Myoviridae sp. ct3Oc10</name>
    <dbReference type="NCBI Taxonomy" id="2825025"/>
    <lineage>
        <taxon>Viruses</taxon>
        <taxon>Duplodnaviria</taxon>
        <taxon>Heunggongvirae</taxon>
        <taxon>Uroviricota</taxon>
        <taxon>Caudoviricetes</taxon>
    </lineage>
</organism>
<evidence type="ECO:0000256" key="3">
    <source>
        <dbReference type="ARBA" id="ARBA00022691"/>
    </source>
</evidence>
<name>A0A8S5U6Z1_9CAUD</name>
<reference evidence="6" key="1">
    <citation type="journal article" date="2021" name="Proc. Natl. Acad. Sci. U.S.A.">
        <title>A Catalog of Tens of Thousands of Viruses from Human Metagenomes Reveals Hidden Associations with Chronic Diseases.</title>
        <authorList>
            <person name="Tisza M.J."/>
            <person name="Buck C.B."/>
        </authorList>
    </citation>
    <scope>NUCLEOTIDE SEQUENCE</scope>
    <source>
        <strain evidence="6">Ct3Oc10</strain>
    </source>
</reference>
<dbReference type="InterPro" id="IPR036086">
    <property type="entry name" value="ParB/Sulfiredoxin_sf"/>
</dbReference>
<dbReference type="SUPFAM" id="SSF110849">
    <property type="entry name" value="ParB/Sulfiredoxin"/>
    <property type="match status" value="1"/>
</dbReference>
<dbReference type="SMART" id="SM00470">
    <property type="entry name" value="ParB"/>
    <property type="match status" value="1"/>
</dbReference>
<dbReference type="Pfam" id="PF01555">
    <property type="entry name" value="N6_N4_Mtase"/>
    <property type="match status" value="1"/>
</dbReference>
<keyword evidence="3" id="KW-0949">S-adenosyl-L-methionine</keyword>
<feature type="compositionally biased region" description="Acidic residues" evidence="4">
    <location>
        <begin position="531"/>
        <end position="540"/>
    </location>
</feature>
<feature type="domain" description="ParB-like N-terminal" evidence="5">
    <location>
        <begin position="42"/>
        <end position="129"/>
    </location>
</feature>
<accession>A0A8S5U6Z1</accession>
<dbReference type="InterPro" id="IPR029063">
    <property type="entry name" value="SAM-dependent_MTases_sf"/>
</dbReference>
<dbReference type="InterPro" id="IPR003115">
    <property type="entry name" value="ParB_N"/>
</dbReference>
<evidence type="ECO:0000256" key="4">
    <source>
        <dbReference type="SAM" id="MobiDB-lite"/>
    </source>
</evidence>
<dbReference type="EMBL" id="BK016023">
    <property type="protein sequence ID" value="DAF90194.1"/>
    <property type="molecule type" value="Genomic_DNA"/>
</dbReference>
<dbReference type="Gene3D" id="3.90.1530.10">
    <property type="entry name" value="Conserved hypothetical protein from pyrococcus furiosus pfu- 392566-001, ParB domain"/>
    <property type="match status" value="1"/>
</dbReference>
<dbReference type="InterPro" id="IPR002295">
    <property type="entry name" value="N4/N6-MTase_EcoPI_Mod-like"/>
</dbReference>
<proteinExistence type="predicted"/>
<sequence length="548" mass="60257">MARKKKKDEAENYFNNVANYQTEAEARAVTPEGVKVFCAFDELVPIGKVVPNPGNPNTHPPKQVALLAAIIKGQGWRKPITVSKRSGFVVTGHGRLEAAQSMQASVVPVEYQEYASEAEEYADLMADNRLAELSEMNTSALADMLQQMDTGEIPLEMSGYTEEDLEDLLNALGGVDDTENNGEDTVPPPKNIPMTHAGDIWHLGQHRLICGDSTKPETLQKLLGDELAQCVNTDPPYGISLDGGGGNGKRQKQQIENNGMIANDELTDDDLLGKLLIPAFKNAVKYSKPDAAFYIYHATDTRRDFEDAMTAAGLLEKQYLIWLKNNHNLSGTDYLRDFEPMFYAEKAGHTAKWCGDRSNNTCWKITLRDDAGMATTLSGGIVVTDGAGGKAFISDKVPKGKKIRYLRLQEDKSVFLYPEDKQGAVWEVARDTATFHPTQKPVELATRAILNSSDPGDIILDLFGGSGFTLIGAEMTERQARLVELSPTYCDGIIRRYVSYTGNAGVTCTRDGKEYAYVQLNEENIKANMPDPEETPEAAEDINVPGKE</sequence>
<dbReference type="GO" id="GO:0032259">
    <property type="term" value="P:methylation"/>
    <property type="evidence" value="ECO:0007669"/>
    <property type="project" value="UniProtKB-KW"/>
</dbReference>
<keyword evidence="2" id="KW-0808">Transferase</keyword>
<dbReference type="CDD" id="cd16403">
    <property type="entry name" value="ParB_N_like_MT"/>
    <property type="match status" value="1"/>
</dbReference>
<keyword evidence="1 6" id="KW-0489">Methyltransferase</keyword>
<evidence type="ECO:0000256" key="1">
    <source>
        <dbReference type="ARBA" id="ARBA00022603"/>
    </source>
</evidence>
<dbReference type="GO" id="GO:0008170">
    <property type="term" value="F:N-methyltransferase activity"/>
    <property type="evidence" value="ECO:0007669"/>
    <property type="project" value="InterPro"/>
</dbReference>